<keyword evidence="2" id="KW-0812">Transmembrane</keyword>
<name>A0ABT8C5C4_9BACT</name>
<dbReference type="EMBL" id="JAUFQS010000006">
    <property type="protein sequence ID" value="MDN3687572.1"/>
    <property type="molecule type" value="Genomic_DNA"/>
</dbReference>
<evidence type="ECO:0000256" key="2">
    <source>
        <dbReference type="SAM" id="Phobius"/>
    </source>
</evidence>
<keyword evidence="4" id="KW-1185">Reference proteome</keyword>
<protein>
    <submittedName>
        <fullName evidence="3">Uncharacterized protein</fullName>
    </submittedName>
</protein>
<keyword evidence="2" id="KW-0472">Membrane</keyword>
<keyword evidence="2" id="KW-1133">Transmembrane helix</keyword>
<feature type="transmembrane region" description="Helical" evidence="2">
    <location>
        <begin position="12"/>
        <end position="30"/>
    </location>
</feature>
<sequence>MRSPKLNIRCHSTWTTGLFLGFGMLVYFYSIGAFNTSFFDIPSDPGYGVTKISQVNSDQFPFQVPDNGDPLSGEEDQRESPDEKEWDDTDRLLANQALFVQENKLSWLFFKQLESGFYNRRKVSLFVLYHSWKTFLS</sequence>
<accession>A0ABT8C5C4</accession>
<dbReference type="RefSeq" id="WP_163385156.1">
    <property type="nucleotide sequence ID" value="NZ_JAUFQS010000006.1"/>
</dbReference>
<feature type="region of interest" description="Disordered" evidence="1">
    <location>
        <begin position="61"/>
        <end position="86"/>
    </location>
</feature>
<reference evidence="4" key="1">
    <citation type="journal article" date="2019" name="Int. J. Syst. Evol. Microbiol.">
        <title>The Global Catalogue of Microorganisms (GCM) 10K type strain sequencing project: providing services to taxonomists for standard genome sequencing and annotation.</title>
        <authorList>
            <consortium name="The Broad Institute Genomics Platform"/>
            <consortium name="The Broad Institute Genome Sequencing Center for Infectious Disease"/>
            <person name="Wu L."/>
            <person name="Ma J."/>
        </authorList>
    </citation>
    <scope>NUCLEOTIDE SEQUENCE [LARGE SCALE GENOMIC DNA]</scope>
    <source>
        <strain evidence="4">CECT 7706</strain>
    </source>
</reference>
<comment type="caution">
    <text evidence="3">The sequence shown here is derived from an EMBL/GenBank/DDBJ whole genome shotgun (WGS) entry which is preliminary data.</text>
</comment>
<gene>
    <name evidence="3" type="ORF">QWZ15_07020</name>
</gene>
<evidence type="ECO:0000256" key="1">
    <source>
        <dbReference type="SAM" id="MobiDB-lite"/>
    </source>
</evidence>
<proteinExistence type="predicted"/>
<evidence type="ECO:0000313" key="4">
    <source>
        <dbReference type="Proteomes" id="UP001236663"/>
    </source>
</evidence>
<evidence type="ECO:0000313" key="3">
    <source>
        <dbReference type="EMBL" id="MDN3687572.1"/>
    </source>
</evidence>
<organism evidence="3 4">
    <name type="scientific">Cyclobacterium jeungdonense</name>
    <dbReference type="NCBI Taxonomy" id="708087"/>
    <lineage>
        <taxon>Bacteria</taxon>
        <taxon>Pseudomonadati</taxon>
        <taxon>Bacteroidota</taxon>
        <taxon>Cytophagia</taxon>
        <taxon>Cytophagales</taxon>
        <taxon>Cyclobacteriaceae</taxon>
        <taxon>Cyclobacterium</taxon>
    </lineage>
</organism>
<dbReference type="Proteomes" id="UP001236663">
    <property type="component" value="Unassembled WGS sequence"/>
</dbReference>